<evidence type="ECO:0000259" key="6">
    <source>
        <dbReference type="PROSITE" id="PS50043"/>
    </source>
</evidence>
<dbReference type="InterPro" id="IPR016032">
    <property type="entry name" value="Sig_transdc_resp-reg_C-effctor"/>
</dbReference>
<dbReference type="CDD" id="cd06170">
    <property type="entry name" value="LuxR_C_like"/>
    <property type="match status" value="1"/>
</dbReference>
<dbReference type="GO" id="GO:0006355">
    <property type="term" value="P:regulation of DNA-templated transcription"/>
    <property type="evidence" value="ECO:0007669"/>
    <property type="project" value="InterPro"/>
</dbReference>
<reference evidence="8 9" key="1">
    <citation type="submission" date="2015-09" db="EMBL/GenBank/DDBJ databases">
        <title>Draft genome sequence of Alicyclobacillus ferrooxydans DSM 22381.</title>
        <authorList>
            <person name="Hemp J."/>
        </authorList>
    </citation>
    <scope>NUCLEOTIDE SEQUENCE [LARGE SCALE GENOMIC DNA]</scope>
    <source>
        <strain evidence="8 9">TC-34</strain>
    </source>
</reference>
<dbReference type="PROSITE" id="PS50110">
    <property type="entry name" value="RESPONSE_REGULATORY"/>
    <property type="match status" value="1"/>
</dbReference>
<feature type="modified residue" description="4-aspartylphosphate" evidence="5">
    <location>
        <position position="53"/>
    </location>
</feature>
<dbReference type="AlphaFoldDB" id="A0A0P9CS69"/>
<protein>
    <recommendedName>
        <fullName evidence="10">LuxR family transcriptional regulator</fullName>
    </recommendedName>
</protein>
<dbReference type="InterPro" id="IPR058245">
    <property type="entry name" value="NreC/VraR/RcsB-like_REC"/>
</dbReference>
<proteinExistence type="predicted"/>
<keyword evidence="1 5" id="KW-0597">Phosphoprotein</keyword>
<dbReference type="SMART" id="SM00421">
    <property type="entry name" value="HTH_LUXR"/>
    <property type="match status" value="1"/>
</dbReference>
<dbReference type="PANTHER" id="PTHR43214:SF43">
    <property type="entry name" value="TWO-COMPONENT RESPONSE REGULATOR"/>
    <property type="match status" value="1"/>
</dbReference>
<dbReference type="GO" id="GO:0003677">
    <property type="term" value="F:DNA binding"/>
    <property type="evidence" value="ECO:0007669"/>
    <property type="project" value="UniProtKB-KW"/>
</dbReference>
<dbReference type="RefSeq" id="WP_054970511.1">
    <property type="nucleotide sequence ID" value="NZ_LJCO01000077.1"/>
</dbReference>
<dbReference type="EMBL" id="LJCO01000077">
    <property type="protein sequence ID" value="KPV42438.1"/>
    <property type="molecule type" value="Genomic_DNA"/>
</dbReference>
<dbReference type="PROSITE" id="PS50043">
    <property type="entry name" value="HTH_LUXR_2"/>
    <property type="match status" value="1"/>
</dbReference>
<dbReference type="PANTHER" id="PTHR43214">
    <property type="entry name" value="TWO-COMPONENT RESPONSE REGULATOR"/>
    <property type="match status" value="1"/>
</dbReference>
<accession>A0A0P9CS69</accession>
<keyword evidence="4" id="KW-0804">Transcription</keyword>
<dbReference type="Pfam" id="PF00196">
    <property type="entry name" value="GerE"/>
    <property type="match status" value="1"/>
</dbReference>
<dbReference type="SMART" id="SM00448">
    <property type="entry name" value="REC"/>
    <property type="match status" value="1"/>
</dbReference>
<dbReference type="Pfam" id="PF00072">
    <property type="entry name" value="Response_reg"/>
    <property type="match status" value="1"/>
</dbReference>
<evidence type="ECO:0000256" key="1">
    <source>
        <dbReference type="ARBA" id="ARBA00022553"/>
    </source>
</evidence>
<evidence type="ECO:0000256" key="2">
    <source>
        <dbReference type="ARBA" id="ARBA00023015"/>
    </source>
</evidence>
<evidence type="ECO:0000313" key="8">
    <source>
        <dbReference type="EMBL" id="KPV42438.1"/>
    </source>
</evidence>
<feature type="domain" description="HTH luxR-type" evidence="6">
    <location>
        <begin position="136"/>
        <end position="201"/>
    </location>
</feature>
<dbReference type="InterPro" id="IPR001789">
    <property type="entry name" value="Sig_transdc_resp-reg_receiver"/>
</dbReference>
<dbReference type="PRINTS" id="PR00038">
    <property type="entry name" value="HTHLUXR"/>
</dbReference>
<dbReference type="InterPro" id="IPR000792">
    <property type="entry name" value="Tscrpt_reg_LuxR_C"/>
</dbReference>
<organism evidence="8 9">
    <name type="scientific">Alicyclobacillus ferrooxydans</name>
    <dbReference type="NCBI Taxonomy" id="471514"/>
    <lineage>
        <taxon>Bacteria</taxon>
        <taxon>Bacillati</taxon>
        <taxon>Bacillota</taxon>
        <taxon>Bacilli</taxon>
        <taxon>Bacillales</taxon>
        <taxon>Alicyclobacillaceae</taxon>
        <taxon>Alicyclobacillus</taxon>
    </lineage>
</organism>
<dbReference type="Proteomes" id="UP000050482">
    <property type="component" value="Unassembled WGS sequence"/>
</dbReference>
<dbReference type="PATRIC" id="fig|471514.4.peg.5022"/>
<evidence type="ECO:0000259" key="7">
    <source>
        <dbReference type="PROSITE" id="PS50110"/>
    </source>
</evidence>
<evidence type="ECO:0000313" key="9">
    <source>
        <dbReference type="Proteomes" id="UP000050482"/>
    </source>
</evidence>
<dbReference type="InterPro" id="IPR039420">
    <property type="entry name" value="WalR-like"/>
</dbReference>
<feature type="domain" description="Response regulatory" evidence="7">
    <location>
        <begin position="2"/>
        <end position="118"/>
    </location>
</feature>
<sequence length="218" mass="23874">MRVVIVDDHPLILSGLTAVCASEDDIEVVGQAATVEEAIRVICEQKPDIGLVDLKLREASGLSVIYACKPLVPDCRYVVLASSASRRDFTAAMQEGVDGYALKESLPEELLYAMRIVDKGRHYYDPIFLEDVPYANGGVQEHLTPKEMEVLRALGRGLSNREIALELFVTEFTVKKHVSQVLAKLNLTDRTQAALWANANGVVAYPAFGSVSHPDFSA</sequence>
<evidence type="ECO:0000256" key="4">
    <source>
        <dbReference type="ARBA" id="ARBA00023163"/>
    </source>
</evidence>
<gene>
    <name evidence="8" type="ORF">AN477_17755</name>
</gene>
<dbReference type="OrthoDB" id="9795108at2"/>
<dbReference type="SUPFAM" id="SSF52172">
    <property type="entry name" value="CheY-like"/>
    <property type="match status" value="1"/>
</dbReference>
<comment type="caution">
    <text evidence="8">The sequence shown here is derived from an EMBL/GenBank/DDBJ whole genome shotgun (WGS) entry which is preliminary data.</text>
</comment>
<dbReference type="STRING" id="471514.AN477_17755"/>
<dbReference type="Gene3D" id="3.40.50.2300">
    <property type="match status" value="1"/>
</dbReference>
<keyword evidence="2" id="KW-0805">Transcription regulation</keyword>
<dbReference type="GO" id="GO:0000160">
    <property type="term" value="P:phosphorelay signal transduction system"/>
    <property type="evidence" value="ECO:0007669"/>
    <property type="project" value="InterPro"/>
</dbReference>
<dbReference type="SUPFAM" id="SSF46894">
    <property type="entry name" value="C-terminal effector domain of the bipartite response regulators"/>
    <property type="match status" value="1"/>
</dbReference>
<evidence type="ECO:0000256" key="3">
    <source>
        <dbReference type="ARBA" id="ARBA00023125"/>
    </source>
</evidence>
<keyword evidence="3" id="KW-0238">DNA-binding</keyword>
<name>A0A0P9CS69_9BACL</name>
<evidence type="ECO:0008006" key="10">
    <source>
        <dbReference type="Google" id="ProtNLM"/>
    </source>
</evidence>
<dbReference type="CDD" id="cd17535">
    <property type="entry name" value="REC_NarL-like"/>
    <property type="match status" value="1"/>
</dbReference>
<keyword evidence="9" id="KW-1185">Reference proteome</keyword>
<evidence type="ECO:0000256" key="5">
    <source>
        <dbReference type="PROSITE-ProRule" id="PRU00169"/>
    </source>
</evidence>
<dbReference type="InterPro" id="IPR011006">
    <property type="entry name" value="CheY-like_superfamily"/>
</dbReference>